<dbReference type="GeneID" id="89929312"/>
<dbReference type="EMBL" id="JAVRRT010000013">
    <property type="protein sequence ID" value="KAK5166435.1"/>
    <property type="molecule type" value="Genomic_DNA"/>
</dbReference>
<dbReference type="Proteomes" id="UP001337655">
    <property type="component" value="Unassembled WGS sequence"/>
</dbReference>
<name>A0AAV9P3F0_9PEZI</name>
<reference evidence="2 3" key="1">
    <citation type="submission" date="2023-08" db="EMBL/GenBank/DDBJ databases">
        <title>Black Yeasts Isolated from many extreme environments.</title>
        <authorList>
            <person name="Coleine C."/>
            <person name="Stajich J.E."/>
            <person name="Selbmann L."/>
        </authorList>
    </citation>
    <scope>NUCLEOTIDE SEQUENCE [LARGE SCALE GENOMIC DNA]</scope>
    <source>
        <strain evidence="2 3">CCFEE 5935</strain>
    </source>
</reference>
<dbReference type="RefSeq" id="XP_064656317.1">
    <property type="nucleotide sequence ID" value="XM_064805212.1"/>
</dbReference>
<accession>A0AAV9P3F0</accession>
<feature type="region of interest" description="Disordered" evidence="1">
    <location>
        <begin position="58"/>
        <end position="84"/>
    </location>
</feature>
<evidence type="ECO:0000313" key="3">
    <source>
        <dbReference type="Proteomes" id="UP001337655"/>
    </source>
</evidence>
<organism evidence="2 3">
    <name type="scientific">Saxophila tyrrhenica</name>
    <dbReference type="NCBI Taxonomy" id="1690608"/>
    <lineage>
        <taxon>Eukaryota</taxon>
        <taxon>Fungi</taxon>
        <taxon>Dikarya</taxon>
        <taxon>Ascomycota</taxon>
        <taxon>Pezizomycotina</taxon>
        <taxon>Dothideomycetes</taxon>
        <taxon>Dothideomycetidae</taxon>
        <taxon>Mycosphaerellales</taxon>
        <taxon>Extremaceae</taxon>
        <taxon>Saxophila</taxon>
    </lineage>
</organism>
<evidence type="ECO:0000313" key="2">
    <source>
        <dbReference type="EMBL" id="KAK5166435.1"/>
    </source>
</evidence>
<evidence type="ECO:0000256" key="1">
    <source>
        <dbReference type="SAM" id="MobiDB-lite"/>
    </source>
</evidence>
<protein>
    <submittedName>
        <fullName evidence="2">Uncharacterized protein</fullName>
    </submittedName>
</protein>
<keyword evidence="3" id="KW-1185">Reference proteome</keyword>
<sequence length="133" mass="14712">MCWISTNGWLAVRRTDGGVLDEEAGRAEEAPRGFLRLMPKSRTKAPLPRKVRFLGVPVDDDRTGKAGGEEAVGGISRGGESAQGGDSIWEYVPAEEKGRTMMPLKSAMKKTKVRSLFLSESAPSFFGSHRWWW</sequence>
<dbReference type="AlphaFoldDB" id="A0AAV9P3F0"/>
<feature type="compositionally biased region" description="Basic and acidic residues" evidence="1">
    <location>
        <begin position="59"/>
        <end position="68"/>
    </location>
</feature>
<proteinExistence type="predicted"/>
<comment type="caution">
    <text evidence="2">The sequence shown here is derived from an EMBL/GenBank/DDBJ whole genome shotgun (WGS) entry which is preliminary data.</text>
</comment>
<gene>
    <name evidence="2" type="ORF">LTR77_007978</name>
</gene>